<evidence type="ECO:0000313" key="4">
    <source>
        <dbReference type="EMBL" id="ANF97924.1"/>
    </source>
</evidence>
<dbReference type="InterPro" id="IPR016193">
    <property type="entry name" value="Cytidine_deaminase-like"/>
</dbReference>
<dbReference type="InterPro" id="IPR003786">
    <property type="entry name" value="FdhD"/>
</dbReference>
<sequence>MDYNVQQQRSIVRYKRGQFTEEPDTVVSEQPVTIKVNGEEFVTLVCTPEYIEDMTIGFLASEGVIQRYSDIQELWVQEQQGYVHVRTDRWNPQHRQLFTKRYITSCCGTSRQGFVFFNDARTAKKMEDIHVRVSFEQCFQLMDNVQQSAELFQRTGGVHTAALCEPDHILLGRSDIGRHNALDKIYGWCLRHQINMQGKIMVFSGRISSEILTKVSKIGCEVILSKSAPTALALDLADHLGITTVGFVRDDSCNIYTHPQRIREYADKAQNSMLF</sequence>
<comment type="function">
    <text evidence="3">Required for formate dehydrogenase (FDH) activity. Acts as a sulfur carrier protein that transfers sulfur from IscS to the molybdenum cofactor prior to its insertion into FDH.</text>
</comment>
<dbReference type="RefSeq" id="WP_060536018.1">
    <property type="nucleotide sequence ID" value="NZ_CP013023.1"/>
</dbReference>
<name>A0A172ZJW4_9BACL</name>
<protein>
    <recommendedName>
        <fullName evidence="3">Sulfur carrier protein FdhD</fullName>
    </recommendedName>
</protein>
<dbReference type="PANTHER" id="PTHR30592:SF1">
    <property type="entry name" value="SULFUR CARRIER PROTEIN FDHD"/>
    <property type="match status" value="1"/>
</dbReference>
<dbReference type="KEGG" id="pbv:AR543_19135"/>
<evidence type="ECO:0000256" key="2">
    <source>
        <dbReference type="ARBA" id="ARBA00023150"/>
    </source>
</evidence>
<accession>A0A172ZJW4</accession>
<comment type="subcellular location">
    <subcellularLocation>
        <location evidence="3">Cytoplasm</location>
    </subcellularLocation>
</comment>
<dbReference type="GO" id="GO:0006777">
    <property type="term" value="P:Mo-molybdopterin cofactor biosynthetic process"/>
    <property type="evidence" value="ECO:0007669"/>
    <property type="project" value="UniProtKB-UniRule"/>
</dbReference>
<gene>
    <name evidence="3" type="primary">fdhD</name>
    <name evidence="4" type="ORF">AR543_19135</name>
</gene>
<comment type="caution">
    <text evidence="3">Lacks conserved residue(s) required for the propagation of feature annotation.</text>
</comment>
<feature type="active site" description="Cysteine persulfide intermediate" evidence="3">
    <location>
        <position position="107"/>
    </location>
</feature>
<evidence type="ECO:0000256" key="3">
    <source>
        <dbReference type="HAMAP-Rule" id="MF_00187"/>
    </source>
</evidence>
<proteinExistence type="inferred from homology"/>
<reference evidence="5" key="1">
    <citation type="submission" date="2015-10" db="EMBL/GenBank/DDBJ databases">
        <title>Genome of Paenibacillus bovis sp. nov.</title>
        <authorList>
            <person name="Wu Z."/>
            <person name="Gao C."/>
            <person name="Liu Z."/>
            <person name="Zheng H."/>
        </authorList>
    </citation>
    <scope>NUCLEOTIDE SEQUENCE [LARGE SCALE GENOMIC DNA]</scope>
    <source>
        <strain evidence="5">BD3526</strain>
    </source>
</reference>
<keyword evidence="4" id="KW-0808">Transferase</keyword>
<dbReference type="HAMAP" id="MF_00187">
    <property type="entry name" value="FdhD"/>
    <property type="match status" value="1"/>
</dbReference>
<dbReference type="PANTHER" id="PTHR30592">
    <property type="entry name" value="FORMATE DEHYDROGENASE"/>
    <property type="match status" value="1"/>
</dbReference>
<reference evidence="4 5" key="2">
    <citation type="journal article" date="2016" name="Int. J. Syst. Evol. Microbiol.">
        <title>Paenibacillus bovis sp. nov., isolated from raw yak (Bos grunniens) milk.</title>
        <authorList>
            <person name="Gao C."/>
            <person name="Han J."/>
            <person name="Liu Z."/>
            <person name="Xu X."/>
            <person name="Hang F."/>
            <person name="Wu Z."/>
        </authorList>
    </citation>
    <scope>NUCLEOTIDE SEQUENCE [LARGE SCALE GENOMIC DNA]</scope>
    <source>
        <strain evidence="4 5">BD3526</strain>
    </source>
</reference>
<dbReference type="GO" id="GO:0097163">
    <property type="term" value="F:sulfur carrier activity"/>
    <property type="evidence" value="ECO:0007669"/>
    <property type="project" value="UniProtKB-UniRule"/>
</dbReference>
<organism evidence="4 5">
    <name type="scientific">Paenibacillus bovis</name>
    <dbReference type="NCBI Taxonomy" id="1616788"/>
    <lineage>
        <taxon>Bacteria</taxon>
        <taxon>Bacillati</taxon>
        <taxon>Bacillota</taxon>
        <taxon>Bacilli</taxon>
        <taxon>Bacillales</taxon>
        <taxon>Paenibacillaceae</taxon>
        <taxon>Paenibacillus</taxon>
    </lineage>
</organism>
<dbReference type="SUPFAM" id="SSF53927">
    <property type="entry name" value="Cytidine deaminase-like"/>
    <property type="match status" value="1"/>
</dbReference>
<keyword evidence="5" id="KW-1185">Reference proteome</keyword>
<dbReference type="GO" id="GO:0005737">
    <property type="term" value="C:cytoplasm"/>
    <property type="evidence" value="ECO:0007669"/>
    <property type="project" value="UniProtKB-SubCell"/>
</dbReference>
<dbReference type="Gene3D" id="3.10.20.10">
    <property type="match status" value="1"/>
</dbReference>
<dbReference type="GO" id="GO:0016783">
    <property type="term" value="F:sulfurtransferase activity"/>
    <property type="evidence" value="ECO:0007669"/>
    <property type="project" value="InterPro"/>
</dbReference>
<evidence type="ECO:0000313" key="5">
    <source>
        <dbReference type="Proteomes" id="UP000078148"/>
    </source>
</evidence>
<dbReference type="PIRSF" id="PIRSF015626">
    <property type="entry name" value="FdhD"/>
    <property type="match status" value="1"/>
</dbReference>
<keyword evidence="1 3" id="KW-0963">Cytoplasm</keyword>
<dbReference type="Proteomes" id="UP000078148">
    <property type="component" value="Chromosome"/>
</dbReference>
<dbReference type="OrthoDB" id="9782042at2"/>
<evidence type="ECO:0000256" key="1">
    <source>
        <dbReference type="ARBA" id="ARBA00022490"/>
    </source>
</evidence>
<dbReference type="Gene3D" id="3.40.140.10">
    <property type="entry name" value="Cytidine Deaminase, domain 2"/>
    <property type="match status" value="1"/>
</dbReference>
<keyword evidence="2 3" id="KW-0501">Molybdenum cofactor biosynthesis</keyword>
<dbReference type="Pfam" id="PF02634">
    <property type="entry name" value="FdhD-NarQ"/>
    <property type="match status" value="1"/>
</dbReference>
<dbReference type="STRING" id="1616788.AR543_19135"/>
<dbReference type="EMBL" id="CP013023">
    <property type="protein sequence ID" value="ANF97924.1"/>
    <property type="molecule type" value="Genomic_DNA"/>
</dbReference>
<dbReference type="NCBIfam" id="TIGR00129">
    <property type="entry name" value="fdhD_narQ"/>
    <property type="match status" value="1"/>
</dbReference>
<dbReference type="AlphaFoldDB" id="A0A172ZJW4"/>
<comment type="similarity">
    <text evidence="3">Belongs to the FdhD family.</text>
</comment>